<dbReference type="RefSeq" id="WP_247992663.1">
    <property type="nucleotide sequence ID" value="NZ_CP096019.1"/>
</dbReference>
<evidence type="ECO:0000256" key="1">
    <source>
        <dbReference type="SAM" id="MobiDB-lite"/>
    </source>
</evidence>
<dbReference type="Pfam" id="PF26239">
    <property type="entry name" value="DUF8054"/>
    <property type="match status" value="1"/>
</dbReference>
<name>A0A8T9ZZ38_9EURY</name>
<dbReference type="KEGG" id="haad:MW046_08370"/>
<evidence type="ECO:0000313" key="3">
    <source>
        <dbReference type="EMBL" id="UPM41984.1"/>
    </source>
</evidence>
<feature type="compositionally biased region" description="Basic and acidic residues" evidence="1">
    <location>
        <begin position="167"/>
        <end position="177"/>
    </location>
</feature>
<dbReference type="EMBL" id="CP096019">
    <property type="protein sequence ID" value="UPM41984.1"/>
    <property type="molecule type" value="Genomic_DNA"/>
</dbReference>
<sequence>MTELVIPQGELLRSRVVSDVRTVLLEALDRSLTGYVVVVPHRDAATGVFTFERGVPVLVYHAGTDAGGERALAVFEDVGPCRIDLYALSLKRLRSVHDGTALSVPPVLPATYLTGDRALIARTRKRAARRADTDVDSAESHAPPPADHDAVAAFLDDADRIETLREQAQKEAKRRAQEWGLDEQLVDREDGVRS</sequence>
<dbReference type="Proteomes" id="UP000831768">
    <property type="component" value="Chromosome"/>
</dbReference>
<accession>A0A8T9ZZ38</accession>
<feature type="region of interest" description="Disordered" evidence="1">
    <location>
        <begin position="167"/>
        <end position="194"/>
    </location>
</feature>
<feature type="domain" description="DUF8054" evidence="2">
    <location>
        <begin position="6"/>
        <end position="181"/>
    </location>
</feature>
<feature type="region of interest" description="Disordered" evidence="1">
    <location>
        <begin position="130"/>
        <end position="149"/>
    </location>
</feature>
<reference evidence="3" key="1">
    <citation type="submission" date="2022-04" db="EMBL/GenBank/DDBJ databases">
        <title>Halocatena sp. nov., isolated from a salt lake.</title>
        <authorList>
            <person name="Cui H.-L."/>
        </authorList>
    </citation>
    <scope>NUCLEOTIDE SEQUENCE</scope>
    <source>
        <strain evidence="3">AD-1</strain>
    </source>
</reference>
<feature type="compositionally biased region" description="Basic and acidic residues" evidence="1">
    <location>
        <begin position="185"/>
        <end position="194"/>
    </location>
</feature>
<keyword evidence="4" id="KW-1185">Reference proteome</keyword>
<organism evidence="3 4">
    <name type="scientific">Halocatena salina</name>
    <dbReference type="NCBI Taxonomy" id="2934340"/>
    <lineage>
        <taxon>Archaea</taxon>
        <taxon>Methanobacteriati</taxon>
        <taxon>Methanobacteriota</taxon>
        <taxon>Stenosarchaea group</taxon>
        <taxon>Halobacteria</taxon>
        <taxon>Halobacteriales</taxon>
        <taxon>Natronomonadaceae</taxon>
        <taxon>Halocatena</taxon>
    </lineage>
</organism>
<proteinExistence type="predicted"/>
<protein>
    <recommendedName>
        <fullName evidence="2">DUF8054 domain-containing protein</fullName>
    </recommendedName>
</protein>
<gene>
    <name evidence="3" type="ORF">MW046_08370</name>
</gene>
<dbReference type="AlphaFoldDB" id="A0A8T9ZZ38"/>
<dbReference type="InterPro" id="IPR058367">
    <property type="entry name" value="DUF8054"/>
</dbReference>
<dbReference type="GeneID" id="71928055"/>
<evidence type="ECO:0000313" key="4">
    <source>
        <dbReference type="Proteomes" id="UP000831768"/>
    </source>
</evidence>
<evidence type="ECO:0000259" key="2">
    <source>
        <dbReference type="Pfam" id="PF26239"/>
    </source>
</evidence>